<accession>A0A3B1AHG5</accession>
<name>A0A3B1AHG5_9ZZZZ</name>
<reference evidence="1" key="1">
    <citation type="submission" date="2018-06" db="EMBL/GenBank/DDBJ databases">
        <authorList>
            <person name="Zhirakovskaya E."/>
        </authorList>
    </citation>
    <scope>NUCLEOTIDE SEQUENCE</scope>
</reference>
<evidence type="ECO:0000313" key="1">
    <source>
        <dbReference type="EMBL" id="VAW92096.1"/>
    </source>
</evidence>
<evidence type="ECO:0008006" key="2">
    <source>
        <dbReference type="Google" id="ProtNLM"/>
    </source>
</evidence>
<organism evidence="1">
    <name type="scientific">hydrothermal vent metagenome</name>
    <dbReference type="NCBI Taxonomy" id="652676"/>
    <lineage>
        <taxon>unclassified sequences</taxon>
        <taxon>metagenomes</taxon>
        <taxon>ecological metagenomes</taxon>
    </lineage>
</organism>
<sequence length="100" mass="11311">MKKFALSLILFVIIFGILLYLSPALRHKINSALPQNISQKLQGIQPQILSDKTKPLFKWKNNKGEWLISDTPPSDGTKYETLQYNPNTNVIPSESITGKK</sequence>
<proteinExistence type="predicted"/>
<dbReference type="EMBL" id="UOFT01000022">
    <property type="protein sequence ID" value="VAW92096.1"/>
    <property type="molecule type" value="Genomic_DNA"/>
</dbReference>
<protein>
    <recommendedName>
        <fullName evidence="2">DUF4124 domain-containing protein</fullName>
    </recommendedName>
</protein>
<gene>
    <name evidence="1" type="ORF">MNBD_GAMMA23-895</name>
</gene>
<dbReference type="AlphaFoldDB" id="A0A3B1AHG5"/>